<dbReference type="RefSeq" id="WP_155582030.1">
    <property type="nucleotide sequence ID" value="NZ_JBHSTH010000021.1"/>
</dbReference>
<dbReference type="AlphaFoldDB" id="A0A6I3W2B1"/>
<evidence type="ECO:0000256" key="7">
    <source>
        <dbReference type="ARBA" id="ARBA00022989"/>
    </source>
</evidence>
<dbReference type="EMBL" id="WNNK01000003">
    <property type="protein sequence ID" value="MUF03638.1"/>
    <property type="molecule type" value="Genomic_DNA"/>
</dbReference>
<dbReference type="Proteomes" id="UP000438196">
    <property type="component" value="Unassembled WGS sequence"/>
</dbReference>
<evidence type="ECO:0000256" key="2">
    <source>
        <dbReference type="ARBA" id="ARBA00022448"/>
    </source>
</evidence>
<evidence type="ECO:0000256" key="4">
    <source>
        <dbReference type="ARBA" id="ARBA00022519"/>
    </source>
</evidence>
<keyword evidence="5" id="KW-0812">Transmembrane</keyword>
<evidence type="ECO:0000256" key="8">
    <source>
        <dbReference type="ARBA" id="ARBA00023136"/>
    </source>
</evidence>
<organism evidence="10 11">
    <name type="scientific">Pseudomonas spelaei</name>
    <dbReference type="NCBI Taxonomy" id="1055469"/>
    <lineage>
        <taxon>Bacteria</taxon>
        <taxon>Pseudomonadati</taxon>
        <taxon>Pseudomonadota</taxon>
        <taxon>Gammaproteobacteria</taxon>
        <taxon>Pseudomonadales</taxon>
        <taxon>Pseudomonadaceae</taxon>
        <taxon>Pseudomonas</taxon>
    </lineage>
</organism>
<dbReference type="Gene3D" id="2.30.30.830">
    <property type="match status" value="1"/>
</dbReference>
<evidence type="ECO:0000256" key="5">
    <source>
        <dbReference type="ARBA" id="ARBA00022692"/>
    </source>
</evidence>
<sequence>MNAIFSMWRRWPRQHCLLPVSLIALCLWLTWLGLNSWTYQQTATGQLAPTTVPLSTAKRLPAPLDNHNIARVFGALPIELDSSQSSHPLILLASLLGNQPEQSRALIQHTNSRAFYSQGERLPDGSLLKSVSADQVVIVRNGREQNLLLPRRPMRLLSPQATPPEVVDRNATTLLHAIENTP</sequence>
<comment type="caution">
    <text evidence="10">The sequence shown here is derived from an EMBL/GenBank/DDBJ whole genome shotgun (WGS) entry which is preliminary data.</text>
</comment>
<evidence type="ECO:0000259" key="9">
    <source>
        <dbReference type="Pfam" id="PF11356"/>
    </source>
</evidence>
<keyword evidence="2" id="KW-0813">Transport</keyword>
<keyword evidence="7" id="KW-1133">Transmembrane helix</keyword>
<name>A0A6I3W2B1_9PSED</name>
<evidence type="ECO:0000256" key="1">
    <source>
        <dbReference type="ARBA" id="ARBA00004533"/>
    </source>
</evidence>
<evidence type="ECO:0000256" key="6">
    <source>
        <dbReference type="ARBA" id="ARBA00022927"/>
    </source>
</evidence>
<keyword evidence="3" id="KW-1003">Cell membrane</keyword>
<accession>A0A6I3W2B1</accession>
<evidence type="ECO:0000313" key="10">
    <source>
        <dbReference type="EMBL" id="MUF03638.1"/>
    </source>
</evidence>
<gene>
    <name evidence="10" type="ORF">GNF76_04795</name>
</gene>
<dbReference type="Pfam" id="PF11356">
    <property type="entry name" value="T2SSC"/>
    <property type="match status" value="1"/>
</dbReference>
<keyword evidence="8" id="KW-0472">Membrane</keyword>
<comment type="subcellular location">
    <subcellularLocation>
        <location evidence="1">Cell inner membrane</location>
    </subcellularLocation>
</comment>
<reference evidence="10 11" key="1">
    <citation type="submission" date="2019-11" db="EMBL/GenBank/DDBJ databases">
        <title>Pseudomonas karstica sp. nov. and Pseudomonas spelaei sp. nov. from karst caves.</title>
        <authorList>
            <person name="Zeman M."/>
        </authorList>
    </citation>
    <scope>NUCLEOTIDE SEQUENCE [LARGE SCALE GENOMIC DNA]</scope>
    <source>
        <strain evidence="10 11">CCM 7893</strain>
    </source>
</reference>
<dbReference type="GO" id="GO:0015031">
    <property type="term" value="P:protein transport"/>
    <property type="evidence" value="ECO:0007669"/>
    <property type="project" value="UniProtKB-KW"/>
</dbReference>
<protein>
    <recommendedName>
        <fullName evidence="9">Type II secretion system protein GspC N-terminal domain-containing protein</fullName>
    </recommendedName>
</protein>
<dbReference type="OrthoDB" id="6897895at2"/>
<feature type="domain" description="Type II secretion system protein GspC N-terminal" evidence="9">
    <location>
        <begin position="81"/>
        <end position="149"/>
    </location>
</feature>
<keyword evidence="4" id="KW-0997">Cell inner membrane</keyword>
<keyword evidence="11" id="KW-1185">Reference proteome</keyword>
<evidence type="ECO:0000256" key="3">
    <source>
        <dbReference type="ARBA" id="ARBA00022475"/>
    </source>
</evidence>
<dbReference type="InterPro" id="IPR024961">
    <property type="entry name" value="T2SS_GspC_N"/>
</dbReference>
<dbReference type="GO" id="GO:0005886">
    <property type="term" value="C:plasma membrane"/>
    <property type="evidence" value="ECO:0007669"/>
    <property type="project" value="UniProtKB-SubCell"/>
</dbReference>
<keyword evidence="6" id="KW-0653">Protein transport</keyword>
<evidence type="ECO:0000313" key="11">
    <source>
        <dbReference type="Proteomes" id="UP000438196"/>
    </source>
</evidence>
<proteinExistence type="predicted"/>